<sequence>METDEQQFDGLLEILEKINVYVNTLRSRLELEENNSICDIPQTLEECKLRDHQILGCRWIRTLYENGMNGILADEMGLGKTVQVIAGLADLIESGVSGPFLIICPLSLISVWSDELATFAPRLPCMVYYGSMKERLELRKFIRKRIHISLDGPIKVPLFKVYERSQNNGFVEKKAMPQCNEGQAVSSSSDNLSYQTSSFCSETEENNSIVSLSVSSCSLPSYSSAPKRMRTHKDEMNISQNHEIKYSSIDVVDSIISEVLSSFDDHEDKNVLKDNSSPSYSGEENFKIKIDPEAEKMSPNETEEGRSDCLVNRNVGVPDAMPTTPVQNHHTENNCINITESPSSEAIICDDVQLQSARDEYPTEDKEHMCCNQTETVDPCISNSNVEEDCVIASPSKISSSSLQIYTEDENSSVPPEISGEHTDVTVGCTQDNTPTDLNSSCLTDEKASSDFPSSLPLCKPTVTDSTQTEDQLIALAHLDDIITNVINDYQNTNAETIADCEHSESSTNTKLTGNIFTSCIEEQSTTEKVHIDHANNDRSGNHDLQQEYHLNIDSHYESSTYSTSNSSISKEVNSSSFKTCPIILTTFDVAIRDAGYLKNVPFKALIIDEGHRLKNPLSKLYKCLTKFSVGLRLLVTGTPLQNRLSELWSLLHFILPEIFTSLAMFESWFDPAVLCNASGQNRLVAAEMESSLITKLHQIIHPFILRRSKIEVNLKLPPKKEIVLRVNMSPIQKKLYDYIVDILLKNQNLCDLSALLRNKSNNYRVGCTWTCIDKFNILEESATRHKRRRNKSHSPRLTRSTSSKINSTEMTFKNESTKTEVDFEFVLLPNISLNNGFMLLRRIVNHPFLVIERPSSLQENSSSVIIPDSPNNICGDSDNASVEKEDMSVLTVEQKELIEASGKTRLLDRLLQRLIGDGHKVVVFSQFTMILDLLEELLDCRSLPFVRIDGSTRIYDRQNAIRRFNLESVERLPVFLISTKAGGCGINLQTAADTVIIFDSDWNPQSDLQAQDRCHRIGQTKPVLVIRLITNESIDESILQRAQAKRGLERLLLNHRVSSLDPSLYDKSLQFHELMNTDEKEKSEIDLTEKKYSETYEEDFQPLKISDDPIYGKTNLTKSELIDLLKQTDHQSDVLDACSLTDEELNKLLDRSDLIETWGEYNIEEKASSINECPNSS</sequence>
<name>A0AA85JT69_TRIRE</name>
<evidence type="ECO:0000259" key="4">
    <source>
        <dbReference type="PROSITE" id="PS51194"/>
    </source>
</evidence>
<reference evidence="5" key="1">
    <citation type="submission" date="2022-06" db="EMBL/GenBank/DDBJ databases">
        <authorList>
            <person name="Berger JAMES D."/>
            <person name="Berger JAMES D."/>
        </authorList>
    </citation>
    <scope>NUCLEOTIDE SEQUENCE [LARGE SCALE GENOMIC DNA]</scope>
</reference>
<dbReference type="Pfam" id="PF00271">
    <property type="entry name" value="Helicase_C"/>
    <property type="match status" value="1"/>
</dbReference>
<evidence type="ECO:0000313" key="6">
    <source>
        <dbReference type="WBParaSite" id="TREG1_39530.1"/>
    </source>
</evidence>
<evidence type="ECO:0000256" key="1">
    <source>
        <dbReference type="ARBA" id="ARBA00022801"/>
    </source>
</evidence>
<dbReference type="InterPro" id="IPR049730">
    <property type="entry name" value="SNF2/RAD54-like_C"/>
</dbReference>
<evidence type="ECO:0000313" key="5">
    <source>
        <dbReference type="Proteomes" id="UP000050795"/>
    </source>
</evidence>
<dbReference type="InterPro" id="IPR014001">
    <property type="entry name" value="Helicase_ATP-bd"/>
</dbReference>
<dbReference type="CDD" id="cd18793">
    <property type="entry name" value="SF2_C_SNF"/>
    <property type="match status" value="1"/>
</dbReference>
<dbReference type="InterPro" id="IPR027417">
    <property type="entry name" value="P-loop_NTPase"/>
</dbReference>
<dbReference type="Gene3D" id="3.40.50.10810">
    <property type="entry name" value="Tandem AAA-ATPase domain"/>
    <property type="match status" value="2"/>
</dbReference>
<dbReference type="InterPro" id="IPR001650">
    <property type="entry name" value="Helicase_C-like"/>
</dbReference>
<feature type="domain" description="Helicase C-terminal" evidence="4">
    <location>
        <begin position="907"/>
        <end position="1069"/>
    </location>
</feature>
<evidence type="ECO:0000256" key="2">
    <source>
        <dbReference type="SAM" id="MobiDB-lite"/>
    </source>
</evidence>
<feature type="compositionally biased region" description="Basic residues" evidence="2">
    <location>
        <begin position="785"/>
        <end position="797"/>
    </location>
</feature>
<organism evidence="5 6">
    <name type="scientific">Trichobilharzia regenti</name>
    <name type="common">Nasal bird schistosome</name>
    <dbReference type="NCBI Taxonomy" id="157069"/>
    <lineage>
        <taxon>Eukaryota</taxon>
        <taxon>Metazoa</taxon>
        <taxon>Spiralia</taxon>
        <taxon>Lophotrochozoa</taxon>
        <taxon>Platyhelminthes</taxon>
        <taxon>Trematoda</taxon>
        <taxon>Digenea</taxon>
        <taxon>Strigeidida</taxon>
        <taxon>Schistosomatoidea</taxon>
        <taxon>Schistosomatidae</taxon>
        <taxon>Trichobilharzia</taxon>
    </lineage>
</organism>
<keyword evidence="1" id="KW-0378">Hydrolase</keyword>
<dbReference type="PANTHER" id="PTHR10799">
    <property type="entry name" value="SNF2/RAD54 HELICASE FAMILY"/>
    <property type="match status" value="1"/>
</dbReference>
<feature type="domain" description="Helicase ATP-binding" evidence="3">
    <location>
        <begin position="570"/>
        <end position="658"/>
    </location>
</feature>
<dbReference type="SMART" id="SM00487">
    <property type="entry name" value="DEXDc"/>
    <property type="match status" value="1"/>
</dbReference>
<feature type="region of interest" description="Disordered" evidence="2">
    <location>
        <begin position="784"/>
        <end position="806"/>
    </location>
</feature>
<evidence type="ECO:0000259" key="3">
    <source>
        <dbReference type="PROSITE" id="PS51192"/>
    </source>
</evidence>
<dbReference type="Proteomes" id="UP000050795">
    <property type="component" value="Unassembled WGS sequence"/>
</dbReference>
<dbReference type="SUPFAM" id="SSF52540">
    <property type="entry name" value="P-loop containing nucleoside triphosphate hydrolases"/>
    <property type="match status" value="3"/>
</dbReference>
<dbReference type="AlphaFoldDB" id="A0AA85JT69"/>
<accession>A0AA85JT69</accession>
<dbReference type="InterPro" id="IPR038718">
    <property type="entry name" value="SNF2-like_sf"/>
</dbReference>
<reference evidence="6" key="2">
    <citation type="submission" date="2023-11" db="UniProtKB">
        <authorList>
            <consortium name="WormBaseParasite"/>
        </authorList>
    </citation>
    <scope>IDENTIFICATION</scope>
</reference>
<dbReference type="PROSITE" id="PS51194">
    <property type="entry name" value="HELICASE_CTER"/>
    <property type="match status" value="1"/>
</dbReference>
<proteinExistence type="predicted"/>
<dbReference type="Gene3D" id="3.40.50.300">
    <property type="entry name" value="P-loop containing nucleotide triphosphate hydrolases"/>
    <property type="match status" value="1"/>
</dbReference>
<dbReference type="WBParaSite" id="TREG1_39530.1">
    <property type="protein sequence ID" value="TREG1_39530.1"/>
    <property type="gene ID" value="TREG1_39530"/>
</dbReference>
<dbReference type="GO" id="GO:0005524">
    <property type="term" value="F:ATP binding"/>
    <property type="evidence" value="ECO:0007669"/>
    <property type="project" value="InterPro"/>
</dbReference>
<dbReference type="GO" id="GO:0016787">
    <property type="term" value="F:hydrolase activity"/>
    <property type="evidence" value="ECO:0007669"/>
    <property type="project" value="UniProtKB-KW"/>
</dbReference>
<dbReference type="InterPro" id="IPR000330">
    <property type="entry name" value="SNF2_N"/>
</dbReference>
<keyword evidence="5" id="KW-1185">Reference proteome</keyword>
<dbReference type="Pfam" id="PF00176">
    <property type="entry name" value="SNF2-rel_dom"/>
    <property type="match status" value="2"/>
</dbReference>
<dbReference type="SMART" id="SM00490">
    <property type="entry name" value="HELICc"/>
    <property type="match status" value="1"/>
</dbReference>
<dbReference type="PROSITE" id="PS51192">
    <property type="entry name" value="HELICASE_ATP_BIND_1"/>
    <property type="match status" value="1"/>
</dbReference>
<evidence type="ECO:0008006" key="7">
    <source>
        <dbReference type="Google" id="ProtNLM"/>
    </source>
</evidence>
<protein>
    <recommendedName>
        <fullName evidence="7">Helicase ATP-binding domain-containing protein</fullName>
    </recommendedName>
</protein>